<dbReference type="Proteomes" id="UP000663872">
    <property type="component" value="Unassembled WGS sequence"/>
</dbReference>
<feature type="compositionally biased region" description="Polar residues" evidence="1">
    <location>
        <begin position="1"/>
        <end position="18"/>
    </location>
</feature>
<comment type="caution">
    <text evidence="2">The sequence shown here is derived from an EMBL/GenBank/DDBJ whole genome shotgun (WGS) entry which is preliminary data.</text>
</comment>
<protein>
    <recommendedName>
        <fullName evidence="4">RanBP2-type domain-containing protein</fullName>
    </recommendedName>
</protein>
<organism evidence="2 3">
    <name type="scientific">Rotaria socialis</name>
    <dbReference type="NCBI Taxonomy" id="392032"/>
    <lineage>
        <taxon>Eukaryota</taxon>
        <taxon>Metazoa</taxon>
        <taxon>Spiralia</taxon>
        <taxon>Gnathifera</taxon>
        <taxon>Rotifera</taxon>
        <taxon>Eurotatoria</taxon>
        <taxon>Bdelloidea</taxon>
        <taxon>Philodinida</taxon>
        <taxon>Philodinidae</taxon>
        <taxon>Rotaria</taxon>
    </lineage>
</organism>
<reference evidence="2" key="1">
    <citation type="submission" date="2021-02" db="EMBL/GenBank/DDBJ databases">
        <authorList>
            <person name="Nowell W R."/>
        </authorList>
    </citation>
    <scope>NUCLEOTIDE SEQUENCE</scope>
</reference>
<gene>
    <name evidence="2" type="ORF">GRG538_LOCUS31953</name>
</gene>
<feature type="region of interest" description="Disordered" evidence="1">
    <location>
        <begin position="1"/>
        <end position="31"/>
    </location>
</feature>
<name>A0A818YY84_9BILA</name>
<evidence type="ECO:0000313" key="2">
    <source>
        <dbReference type="EMBL" id="CAF3761070.1"/>
    </source>
</evidence>
<dbReference type="AlphaFoldDB" id="A0A818YY84"/>
<evidence type="ECO:0000256" key="1">
    <source>
        <dbReference type="SAM" id="MobiDB-lite"/>
    </source>
</evidence>
<accession>A0A818YY84</accession>
<sequence>MPTFANHNNHSTSAAMSESDNDEDNEQNSSYNQHNESMMHKVKDVVSKLLHPSFLFSASADTSRSKRKRATSIEENGNEQQSESTTTATTIMNGHATTSKSKHHHQPITNDEPQLTDDEDNNSRNVSPPEQELTEIEQQKKRRRTAIYQHIISTTTTTATTTNGIHKDERTSLPLTSTNSVGSSSNRQIIDNGLSTAHTTPVLLQTFTEQKHNEGIHRLTSSKQRFDIPSTKRALTPNYDPAQSPLFSVGVRKINETTMSPNRTSTNLKSNTNEFTANYLLATGLVNRSQASTQNIQQSSSNPPNRLLPNERQMFGVNYASINSRRLPYIERLRRRTLQDCIRLNRTLDSEPLSISTIEEHTSTVTSPMRKPMKALEKECGIQCNISTVNDSMEPSKKVQRTFPPADIRLEALSVPMNDKTQSMCQTDSVIQTNSSITIEPIQPIHDIIKPKVLGNITAFSWPRFARAQDDYAMKNPEKCRANAVSTQPSKPTVSSAIEKSSVNMTSSITTQINISSTMPKIPIFSVSPPRPTKPITGPVWRCPSCSMEHPTQTSSCSLCHGINPNYKRLSAIESTSTLSSSSSSKVPDIIIEEPTVSKSVTTTQMTVQNEFASMAKSSLSASVPTLTRESTFSIPSSSTLSSSSSTTTTTTTTTTSALFSPTGTLPLFGATNKETAVTNLPASTSVSFPSTTTLSFGTSTVNSDKSTTTTSNNLFQIGTNPTSTFPTFGTLTSTNTTASTSITPSIIATTSSLSLPATTVSSSVTFGGFSTAPRATTTSSSGSITFGGFGATAITTTSSAPITFTGFGTASTIATTSASSTVPSDKTPLFSFGANTAPSSLSTIPATTASSITPGMFAFSASTTTPATTTTTVSLTVPTPAVTTTSGLAFPSSFSSTSTPFSLTTTSAAPLFGGGLSSTPGFSFPSMGTTTTTSSSTPFAFGASSPPKTFAPSVISTGTTNPTPSFGATAAFGGPATTVDKTSTSFPTFGSTSTTPSLFAFGATSSSNPTTNPIQAPAVTATSGFSFAPTTTASSSFGSSGQTFGFGAAPSFSFGAGATSTTSNAPFQFSAVPPLTANNSFSVGFPPAAPALETNPFSVNEETTKRHVIKAKRRAK</sequence>
<evidence type="ECO:0008006" key="4">
    <source>
        <dbReference type="Google" id="ProtNLM"/>
    </source>
</evidence>
<feature type="region of interest" description="Disordered" evidence="1">
    <location>
        <begin position="633"/>
        <end position="658"/>
    </location>
</feature>
<proteinExistence type="predicted"/>
<evidence type="ECO:0000313" key="3">
    <source>
        <dbReference type="Proteomes" id="UP000663872"/>
    </source>
</evidence>
<dbReference type="EMBL" id="CAJNYT010005601">
    <property type="protein sequence ID" value="CAF3761070.1"/>
    <property type="molecule type" value="Genomic_DNA"/>
</dbReference>
<feature type="region of interest" description="Disordered" evidence="1">
    <location>
        <begin position="59"/>
        <end position="142"/>
    </location>
</feature>
<feature type="compositionally biased region" description="Polar residues" evidence="1">
    <location>
        <begin position="73"/>
        <end position="84"/>
    </location>
</feature>